<dbReference type="EMBL" id="JAGFNK010000001">
    <property type="protein sequence ID" value="KAI9513398.1"/>
    <property type="molecule type" value="Genomic_DNA"/>
</dbReference>
<name>A0ACC0UPC2_9AGAM</name>
<evidence type="ECO:0000313" key="2">
    <source>
        <dbReference type="Proteomes" id="UP001207468"/>
    </source>
</evidence>
<sequence>MATIRNTLRNIAFGNKSRPHPSSTSSTAAESELFSLPNAIPKQYPPLILIHLILLSTSLVLLPQTSIPHLPLPLPVRGLDKPQHPFLVPITARPVLTLAWACLGAVFLIPWWAASLRRWTHDGTLDSRSVQLRLAGDPHIRKDIWNACVFTAYATLVLHVVIVLFGAPFILYWPHTALLAMLLALYTVFAPSYALGPPQLGLPLLSPFSGNAVVQNDVWVRIFVECDARKPSERALLYPTHGAFLGAWIGVIPIGLDWDRPWQAYPLTPAAGASLGYIIGALFALGANLLLFFADADRLDSSGPADTTAKKNRKRKEGGQVKGLLTKED</sequence>
<gene>
    <name evidence="1" type="ORF">F5148DRAFT_1155517</name>
</gene>
<proteinExistence type="predicted"/>
<evidence type="ECO:0000313" key="1">
    <source>
        <dbReference type="EMBL" id="KAI9513398.1"/>
    </source>
</evidence>
<comment type="caution">
    <text evidence="1">The sequence shown here is derived from an EMBL/GenBank/DDBJ whole genome shotgun (WGS) entry which is preliminary data.</text>
</comment>
<dbReference type="Proteomes" id="UP001207468">
    <property type="component" value="Unassembled WGS sequence"/>
</dbReference>
<organism evidence="1 2">
    <name type="scientific">Russula earlei</name>
    <dbReference type="NCBI Taxonomy" id="71964"/>
    <lineage>
        <taxon>Eukaryota</taxon>
        <taxon>Fungi</taxon>
        <taxon>Dikarya</taxon>
        <taxon>Basidiomycota</taxon>
        <taxon>Agaricomycotina</taxon>
        <taxon>Agaricomycetes</taxon>
        <taxon>Russulales</taxon>
        <taxon>Russulaceae</taxon>
        <taxon>Russula</taxon>
    </lineage>
</organism>
<protein>
    <submittedName>
        <fullName evidence="1">GPI biosynthesis protein family Pig-F-domain-containing protein</fullName>
    </submittedName>
</protein>
<accession>A0ACC0UPC2</accession>
<reference evidence="1" key="1">
    <citation type="submission" date="2021-03" db="EMBL/GenBank/DDBJ databases">
        <title>Evolutionary priming and transition to the ectomycorrhizal habit in an iconic lineage of mushroom-forming fungi: is preadaptation a requirement?</title>
        <authorList>
            <consortium name="DOE Joint Genome Institute"/>
            <person name="Looney B.P."/>
            <person name="Miyauchi S."/>
            <person name="Morin E."/>
            <person name="Drula E."/>
            <person name="Courty P.E."/>
            <person name="Chicoki N."/>
            <person name="Fauchery L."/>
            <person name="Kohler A."/>
            <person name="Kuo A."/>
            <person name="LaButti K."/>
            <person name="Pangilinan J."/>
            <person name="Lipzen A."/>
            <person name="Riley R."/>
            <person name="Andreopoulos W."/>
            <person name="He G."/>
            <person name="Johnson J."/>
            <person name="Barry K.W."/>
            <person name="Grigoriev I.V."/>
            <person name="Nagy L."/>
            <person name="Hibbett D."/>
            <person name="Henrissat B."/>
            <person name="Matheny P.B."/>
            <person name="Labbe J."/>
            <person name="Martin A.F."/>
        </authorList>
    </citation>
    <scope>NUCLEOTIDE SEQUENCE</scope>
    <source>
        <strain evidence="1">BPL698</strain>
    </source>
</reference>
<keyword evidence="2" id="KW-1185">Reference proteome</keyword>